<evidence type="ECO:0000313" key="3">
    <source>
        <dbReference type="EMBL" id="WCZ39019.1"/>
    </source>
</evidence>
<dbReference type="SUPFAM" id="SSF54631">
    <property type="entry name" value="CBS-domain pair"/>
    <property type="match status" value="1"/>
</dbReference>
<evidence type="ECO:0000313" key="4">
    <source>
        <dbReference type="Proteomes" id="UP001218071"/>
    </source>
</evidence>
<dbReference type="InterPro" id="IPR046342">
    <property type="entry name" value="CBS_dom_sf"/>
</dbReference>
<evidence type="ECO:0000256" key="1">
    <source>
        <dbReference type="PROSITE-ProRule" id="PRU00703"/>
    </source>
</evidence>
<proteinExistence type="predicted"/>
<sequence length="245" mass="26164">MSSAEPDRTAPNRAVPFLAAFNAIEGFLRDALGAKKSDSFAWMARLAAKRGVLTHDQAETLQEYAELRNAISHGEYDNLRPIAEPLPETVADIERLRDALLSPALALDVVKQQRVVSFSPDDDIEEPLRAIADEGLAQFPVYEAGECVGLLTTNAIARWVAAELDADRTLPAASVAEVLEHSGKLDEPVFLPRTVTAAMAVEALSTPLPSGAVPRLAIVTEHGKPTEKPISVLGATDIPALSQAA</sequence>
<gene>
    <name evidence="3" type="ORF">CJEDD_07095</name>
</gene>
<name>A0ABY7UKY9_9CORY</name>
<dbReference type="EMBL" id="CP063194">
    <property type="protein sequence ID" value="WCZ39019.1"/>
    <property type="molecule type" value="Genomic_DNA"/>
</dbReference>
<keyword evidence="1" id="KW-0129">CBS domain</keyword>
<accession>A0ABY7UKY9</accession>
<dbReference type="InterPro" id="IPR000644">
    <property type="entry name" value="CBS_dom"/>
</dbReference>
<dbReference type="RefSeq" id="WP_042404867.1">
    <property type="nucleotide sequence ID" value="NZ_CBYN010000004.1"/>
</dbReference>
<reference evidence="3 4" key="1">
    <citation type="submission" date="2020-10" db="EMBL/GenBank/DDBJ databases">
        <title>Complete genome sequence of Corynebacterium jeddahense DSM 45997, type strain of Corynebacterium jeddahense.</title>
        <authorList>
            <person name="Busche T."/>
            <person name="Kalinowski J."/>
            <person name="Ruckert C."/>
        </authorList>
    </citation>
    <scope>NUCLEOTIDE SEQUENCE [LARGE SCALE GENOMIC DNA]</scope>
    <source>
        <strain evidence="3 4">DSM 45997</strain>
    </source>
</reference>
<dbReference type="PROSITE" id="PS51371">
    <property type="entry name" value="CBS"/>
    <property type="match status" value="1"/>
</dbReference>
<dbReference type="Gene3D" id="3.10.580.10">
    <property type="entry name" value="CBS-domain"/>
    <property type="match status" value="1"/>
</dbReference>
<protein>
    <submittedName>
        <fullName evidence="3">CBS domain protein</fullName>
    </submittedName>
</protein>
<dbReference type="Pfam" id="PF00571">
    <property type="entry name" value="CBS"/>
    <property type="match status" value="1"/>
</dbReference>
<keyword evidence="4" id="KW-1185">Reference proteome</keyword>
<feature type="domain" description="CBS" evidence="2">
    <location>
        <begin position="109"/>
        <end position="166"/>
    </location>
</feature>
<dbReference type="Proteomes" id="UP001218071">
    <property type="component" value="Chromosome"/>
</dbReference>
<organism evidence="3 4">
    <name type="scientific">Corynebacterium jeddahense</name>
    <dbReference type="NCBI Taxonomy" id="1414719"/>
    <lineage>
        <taxon>Bacteria</taxon>
        <taxon>Bacillati</taxon>
        <taxon>Actinomycetota</taxon>
        <taxon>Actinomycetes</taxon>
        <taxon>Mycobacteriales</taxon>
        <taxon>Corynebacteriaceae</taxon>
        <taxon>Corynebacterium</taxon>
    </lineage>
</organism>
<evidence type="ECO:0000259" key="2">
    <source>
        <dbReference type="PROSITE" id="PS51371"/>
    </source>
</evidence>